<dbReference type="SUPFAM" id="SSF46689">
    <property type="entry name" value="Homeodomain-like"/>
    <property type="match status" value="1"/>
</dbReference>
<protein>
    <submittedName>
        <fullName evidence="2">Mobile element protein</fullName>
    </submittedName>
</protein>
<accession>A0A833MW00</accession>
<dbReference type="AlphaFoldDB" id="A0A833MW00"/>
<evidence type="ECO:0000256" key="1">
    <source>
        <dbReference type="SAM" id="MobiDB-lite"/>
    </source>
</evidence>
<reference evidence="2 3" key="1">
    <citation type="submission" date="2019-10" db="EMBL/GenBank/DDBJ databases">
        <title>Draft Genome Sequence of the Caffeine Degrading Methylotroph Methylorubrum populi PINKEL.</title>
        <authorList>
            <person name="Dawson S.C."/>
            <person name="Zhang X."/>
            <person name="Wright M.E."/>
            <person name="Sharma G."/>
            <person name="Langner J.T."/>
            <person name="Ditty J.L."/>
            <person name="Subuyuj G.A."/>
        </authorList>
    </citation>
    <scope>NUCLEOTIDE SEQUENCE [LARGE SCALE GENOMIC DNA]</scope>
    <source>
        <strain evidence="2 3">Pinkel</strain>
    </source>
</reference>
<feature type="region of interest" description="Disordered" evidence="1">
    <location>
        <begin position="15"/>
        <end position="36"/>
    </location>
</feature>
<sequence length="123" mass="14094">MVACLKTVGKWMARDAEGTAERQDRSSQPHKLHRPTPVATQAAIVALRRHRLTGAQIACDLAVSPATVSRMLRRYGLSRMRDLERTVLVQRYLRDKPSELIHIDIRKLGRFERMGHRITGDRI</sequence>
<comment type="caution">
    <text evidence="2">The sequence shown here is derived from an EMBL/GenBank/DDBJ whole genome shotgun (WGS) entry which is preliminary data.</text>
</comment>
<gene>
    <name evidence="2" type="ORF">F8B43_3730</name>
</gene>
<name>A0A833MW00_9HYPH</name>
<dbReference type="EMBL" id="WEKV01000014">
    <property type="protein sequence ID" value="KAB7783807.1"/>
    <property type="molecule type" value="Genomic_DNA"/>
</dbReference>
<dbReference type="InterPro" id="IPR009057">
    <property type="entry name" value="Homeodomain-like_sf"/>
</dbReference>
<feature type="compositionally biased region" description="Basic and acidic residues" evidence="1">
    <location>
        <begin position="15"/>
        <end position="27"/>
    </location>
</feature>
<evidence type="ECO:0000313" key="2">
    <source>
        <dbReference type="EMBL" id="KAB7783807.1"/>
    </source>
</evidence>
<dbReference type="Proteomes" id="UP000469949">
    <property type="component" value="Unassembled WGS sequence"/>
</dbReference>
<organism evidence="2 3">
    <name type="scientific">Methylorubrum populi</name>
    <dbReference type="NCBI Taxonomy" id="223967"/>
    <lineage>
        <taxon>Bacteria</taxon>
        <taxon>Pseudomonadati</taxon>
        <taxon>Pseudomonadota</taxon>
        <taxon>Alphaproteobacteria</taxon>
        <taxon>Hyphomicrobiales</taxon>
        <taxon>Methylobacteriaceae</taxon>
        <taxon>Methylorubrum</taxon>
    </lineage>
</organism>
<evidence type="ECO:0000313" key="3">
    <source>
        <dbReference type="Proteomes" id="UP000469949"/>
    </source>
</evidence>
<proteinExistence type="predicted"/>